<organism evidence="2 3">
    <name type="scientific">Paracoccus benzoatiresistens</name>
    <dbReference type="NCBI Taxonomy" id="2997341"/>
    <lineage>
        <taxon>Bacteria</taxon>
        <taxon>Pseudomonadati</taxon>
        <taxon>Pseudomonadota</taxon>
        <taxon>Alphaproteobacteria</taxon>
        <taxon>Rhodobacterales</taxon>
        <taxon>Paracoccaceae</taxon>
        <taxon>Paracoccus</taxon>
    </lineage>
</organism>
<dbReference type="SUPFAM" id="SSF110087">
    <property type="entry name" value="DR1885-like metal-binding protein"/>
    <property type="match status" value="1"/>
</dbReference>
<sequence length="157" mass="16423">MIRMILAALAVVTPAMAMAQDGLEIRDAYVRSANPKTAAAFMVVENHGGTDCRLTGVSSDAAERVELHTHAEQDGMMKMQKIEGGIAIPAGGEHALARGGDHVMLMGLTKPLADGDGMMLTLDFGDCGTQQVQAALDNDRTEEAAEGHGGDGDHQGH</sequence>
<dbReference type="Gene3D" id="2.60.40.1890">
    <property type="entry name" value="PCu(A)C copper chaperone"/>
    <property type="match status" value="1"/>
</dbReference>
<feature type="chain" id="PRO_5045879139" evidence="1">
    <location>
        <begin position="20"/>
        <end position="157"/>
    </location>
</feature>
<protein>
    <submittedName>
        <fullName evidence="2">Copper chaperone PCu(A)C</fullName>
    </submittedName>
</protein>
<keyword evidence="3" id="KW-1185">Reference proteome</keyword>
<evidence type="ECO:0000313" key="3">
    <source>
        <dbReference type="Proteomes" id="UP001149822"/>
    </source>
</evidence>
<dbReference type="InterPro" id="IPR058248">
    <property type="entry name" value="Lxx211020-like"/>
</dbReference>
<dbReference type="PANTHER" id="PTHR36302">
    <property type="entry name" value="BLR7088 PROTEIN"/>
    <property type="match status" value="1"/>
</dbReference>
<gene>
    <name evidence="2" type="ORF">OU682_01835</name>
</gene>
<comment type="caution">
    <text evidence="2">The sequence shown here is derived from an EMBL/GenBank/DDBJ whole genome shotgun (WGS) entry which is preliminary data.</text>
</comment>
<dbReference type="PANTHER" id="PTHR36302:SF1">
    <property type="entry name" value="COPPER CHAPERONE PCU(A)C"/>
    <property type="match status" value="1"/>
</dbReference>
<dbReference type="Pfam" id="PF04314">
    <property type="entry name" value="PCuAC"/>
    <property type="match status" value="1"/>
</dbReference>
<reference evidence="2" key="1">
    <citation type="submission" date="2022-12" db="EMBL/GenBank/DDBJ databases">
        <title>Paracoccus sp. EF6 isolated from a lake water.</title>
        <authorList>
            <person name="Liu H."/>
        </authorList>
    </citation>
    <scope>NUCLEOTIDE SEQUENCE</scope>
    <source>
        <strain evidence="2">EF6</strain>
    </source>
</reference>
<accession>A0ABT4IZR2</accession>
<keyword evidence="1" id="KW-0732">Signal</keyword>
<dbReference type="InterPro" id="IPR007410">
    <property type="entry name" value="LpqE-like"/>
</dbReference>
<dbReference type="InterPro" id="IPR036182">
    <property type="entry name" value="PCuAC_sf"/>
</dbReference>
<evidence type="ECO:0000256" key="1">
    <source>
        <dbReference type="SAM" id="SignalP"/>
    </source>
</evidence>
<feature type="signal peptide" evidence="1">
    <location>
        <begin position="1"/>
        <end position="19"/>
    </location>
</feature>
<dbReference type="Proteomes" id="UP001149822">
    <property type="component" value="Unassembled WGS sequence"/>
</dbReference>
<dbReference type="EMBL" id="JAPTYD010000001">
    <property type="protein sequence ID" value="MCZ0960355.1"/>
    <property type="molecule type" value="Genomic_DNA"/>
</dbReference>
<evidence type="ECO:0000313" key="2">
    <source>
        <dbReference type="EMBL" id="MCZ0960355.1"/>
    </source>
</evidence>
<name>A0ABT4IZR2_9RHOB</name>
<dbReference type="RefSeq" id="WP_268940345.1">
    <property type="nucleotide sequence ID" value="NZ_JAPTYD010000001.1"/>
</dbReference>
<proteinExistence type="predicted"/>